<dbReference type="AlphaFoldDB" id="A0A8D8GBH1"/>
<feature type="transmembrane region" description="Helical" evidence="2">
    <location>
        <begin position="12"/>
        <end position="39"/>
    </location>
</feature>
<keyword evidence="2" id="KW-1133">Transmembrane helix</keyword>
<reference evidence="3" key="1">
    <citation type="submission" date="2021-05" db="EMBL/GenBank/DDBJ databases">
        <authorList>
            <person name="Alioto T."/>
            <person name="Alioto T."/>
            <person name="Gomez Garrido J."/>
        </authorList>
    </citation>
    <scope>NUCLEOTIDE SEQUENCE</scope>
</reference>
<keyword evidence="2" id="KW-0812">Transmembrane</keyword>
<name>A0A8D8GBH1_CULPI</name>
<feature type="region of interest" description="Disordered" evidence="1">
    <location>
        <begin position="103"/>
        <end position="124"/>
    </location>
</feature>
<organism evidence="3">
    <name type="scientific">Culex pipiens</name>
    <name type="common">House mosquito</name>
    <dbReference type="NCBI Taxonomy" id="7175"/>
    <lineage>
        <taxon>Eukaryota</taxon>
        <taxon>Metazoa</taxon>
        <taxon>Ecdysozoa</taxon>
        <taxon>Arthropoda</taxon>
        <taxon>Hexapoda</taxon>
        <taxon>Insecta</taxon>
        <taxon>Pterygota</taxon>
        <taxon>Neoptera</taxon>
        <taxon>Endopterygota</taxon>
        <taxon>Diptera</taxon>
        <taxon>Nematocera</taxon>
        <taxon>Culicoidea</taxon>
        <taxon>Culicidae</taxon>
        <taxon>Culicinae</taxon>
        <taxon>Culicini</taxon>
        <taxon>Culex</taxon>
        <taxon>Culex</taxon>
    </lineage>
</organism>
<evidence type="ECO:0000256" key="2">
    <source>
        <dbReference type="SAM" id="Phobius"/>
    </source>
</evidence>
<keyword evidence="2" id="KW-0472">Membrane</keyword>
<dbReference type="EMBL" id="HBUE01141604">
    <property type="protein sequence ID" value="CAG6501013.1"/>
    <property type="molecule type" value="Transcribed_RNA"/>
</dbReference>
<accession>A0A8D8GBH1</accession>
<proteinExistence type="predicted"/>
<protein>
    <submittedName>
        <fullName evidence="3">(northern house mosquito) hypothetical protein</fullName>
    </submittedName>
</protein>
<sequence>MQRCSRRHFQGHGCPACLFGMASGGVRFFIAIILVVLLADQNDSSLSGTRVLDLELFFNGTGSAASNYSSNVVRNGLVLEVKIRTLRVAADLLILLGATGGQSPSCHPPPNGLPASKTTPNQDTPYALVGQFC</sequence>
<evidence type="ECO:0000313" key="3">
    <source>
        <dbReference type="EMBL" id="CAG6501013.1"/>
    </source>
</evidence>
<evidence type="ECO:0000256" key="1">
    <source>
        <dbReference type="SAM" id="MobiDB-lite"/>
    </source>
</evidence>